<organism evidence="2 3">
    <name type="scientific">Rubritalea profundi</name>
    <dbReference type="NCBI Taxonomy" id="1658618"/>
    <lineage>
        <taxon>Bacteria</taxon>
        <taxon>Pseudomonadati</taxon>
        <taxon>Verrucomicrobiota</taxon>
        <taxon>Verrucomicrobiia</taxon>
        <taxon>Verrucomicrobiales</taxon>
        <taxon>Rubritaleaceae</taxon>
        <taxon>Rubritalea</taxon>
    </lineage>
</organism>
<proteinExistence type="predicted"/>
<evidence type="ECO:0000256" key="1">
    <source>
        <dbReference type="SAM" id="Phobius"/>
    </source>
</evidence>
<gene>
    <name evidence="2" type="ORF">BSZ32_09970</name>
</gene>
<keyword evidence="1" id="KW-0812">Transmembrane</keyword>
<keyword evidence="1" id="KW-0472">Membrane</keyword>
<comment type="caution">
    <text evidence="2">The sequence shown here is derived from an EMBL/GenBank/DDBJ whole genome shotgun (WGS) entry which is preliminary data.</text>
</comment>
<evidence type="ECO:0000313" key="3">
    <source>
        <dbReference type="Proteomes" id="UP000239907"/>
    </source>
</evidence>
<feature type="transmembrane region" description="Helical" evidence="1">
    <location>
        <begin position="26"/>
        <end position="51"/>
    </location>
</feature>
<sequence length="72" mass="7446">RILGFLTASAADTVCSVHGSMQPSKVAILTHLFIVLSLLFIIGLLGICFLGEVFGVAVMGKIGGCEGKMGVH</sequence>
<dbReference type="Proteomes" id="UP000239907">
    <property type="component" value="Unassembled WGS sequence"/>
</dbReference>
<dbReference type="AlphaFoldDB" id="A0A2S7U1B1"/>
<keyword evidence="1" id="KW-1133">Transmembrane helix</keyword>
<feature type="non-terminal residue" evidence="2">
    <location>
        <position position="1"/>
    </location>
</feature>
<accession>A0A2S7U1B1</accession>
<reference evidence="2 3" key="1">
    <citation type="submission" date="2016-12" db="EMBL/GenBank/DDBJ databases">
        <title>Study of bacterial adaptation to deep sea.</title>
        <authorList>
            <person name="Song J."/>
            <person name="Yoshizawa S."/>
            <person name="Kogure K."/>
        </authorList>
    </citation>
    <scope>NUCLEOTIDE SEQUENCE [LARGE SCALE GENOMIC DNA]</scope>
    <source>
        <strain evidence="2 3">SAORIC-165</strain>
    </source>
</reference>
<protein>
    <submittedName>
        <fullName evidence="2">Uncharacterized protein</fullName>
    </submittedName>
</protein>
<evidence type="ECO:0000313" key="2">
    <source>
        <dbReference type="EMBL" id="PQJ28789.1"/>
    </source>
</evidence>
<name>A0A2S7U1B1_9BACT</name>
<dbReference type="EMBL" id="MQWA01000001">
    <property type="protein sequence ID" value="PQJ28789.1"/>
    <property type="molecule type" value="Genomic_DNA"/>
</dbReference>
<keyword evidence="3" id="KW-1185">Reference proteome</keyword>